<dbReference type="GO" id="GO:0008168">
    <property type="term" value="F:methyltransferase activity"/>
    <property type="evidence" value="ECO:0007669"/>
    <property type="project" value="UniProtKB-KW"/>
</dbReference>
<comment type="caution">
    <text evidence="1">The sequence shown here is derived from an EMBL/GenBank/DDBJ whole genome shotgun (WGS) entry which is preliminary data.</text>
</comment>
<reference evidence="1 2" key="1">
    <citation type="journal article" date="2019" name="Commun. Biol.">
        <title>The bagworm genome reveals a unique fibroin gene that provides high tensile strength.</title>
        <authorList>
            <person name="Kono N."/>
            <person name="Nakamura H."/>
            <person name="Ohtoshi R."/>
            <person name="Tomita M."/>
            <person name="Numata K."/>
            <person name="Arakawa K."/>
        </authorList>
    </citation>
    <scope>NUCLEOTIDE SEQUENCE [LARGE SCALE GENOMIC DNA]</scope>
</reference>
<sequence>MLLQHDNARPRTAKVTRDEIEELGGIELVMHPTFSPDVAPSDYYSFRSMAKFFRGRNLNPREILKMQCGNSLTQNPRNGIPKISESFLNVGLRP</sequence>
<gene>
    <name evidence="1" type="primary">SETMAR</name>
    <name evidence="1" type="ORF">EVAR_59027_1</name>
</gene>
<protein>
    <submittedName>
        <fullName evidence="1">Histone-lysine N-methyltransferase SETMAR</fullName>
    </submittedName>
</protein>
<dbReference type="InterPro" id="IPR052709">
    <property type="entry name" value="Transposase-MT_Hybrid"/>
</dbReference>
<dbReference type="STRING" id="151549.A0A4C1ZJJ1"/>
<keyword evidence="1" id="KW-0808">Transferase</keyword>
<dbReference type="Gene3D" id="3.30.420.10">
    <property type="entry name" value="Ribonuclease H-like superfamily/Ribonuclease H"/>
    <property type="match status" value="1"/>
</dbReference>
<dbReference type="Proteomes" id="UP000299102">
    <property type="component" value="Unassembled WGS sequence"/>
</dbReference>
<dbReference type="GO" id="GO:0003676">
    <property type="term" value="F:nucleic acid binding"/>
    <property type="evidence" value="ECO:0007669"/>
    <property type="project" value="InterPro"/>
</dbReference>
<dbReference type="EMBL" id="BGZK01001851">
    <property type="protein sequence ID" value="GBP87323.1"/>
    <property type="molecule type" value="Genomic_DNA"/>
</dbReference>
<evidence type="ECO:0000313" key="1">
    <source>
        <dbReference type="EMBL" id="GBP87323.1"/>
    </source>
</evidence>
<proteinExistence type="predicted"/>
<organism evidence="1 2">
    <name type="scientific">Eumeta variegata</name>
    <name type="common">Bagworm moth</name>
    <name type="synonym">Eumeta japonica</name>
    <dbReference type="NCBI Taxonomy" id="151549"/>
    <lineage>
        <taxon>Eukaryota</taxon>
        <taxon>Metazoa</taxon>
        <taxon>Ecdysozoa</taxon>
        <taxon>Arthropoda</taxon>
        <taxon>Hexapoda</taxon>
        <taxon>Insecta</taxon>
        <taxon>Pterygota</taxon>
        <taxon>Neoptera</taxon>
        <taxon>Endopterygota</taxon>
        <taxon>Lepidoptera</taxon>
        <taxon>Glossata</taxon>
        <taxon>Ditrysia</taxon>
        <taxon>Tineoidea</taxon>
        <taxon>Psychidae</taxon>
        <taxon>Oiketicinae</taxon>
        <taxon>Eumeta</taxon>
    </lineage>
</organism>
<dbReference type="OrthoDB" id="616263at2759"/>
<name>A0A4C1ZJJ1_EUMVA</name>
<accession>A0A4C1ZJJ1</accession>
<evidence type="ECO:0000313" key="2">
    <source>
        <dbReference type="Proteomes" id="UP000299102"/>
    </source>
</evidence>
<dbReference type="GO" id="GO:0032259">
    <property type="term" value="P:methylation"/>
    <property type="evidence" value="ECO:0007669"/>
    <property type="project" value="UniProtKB-KW"/>
</dbReference>
<dbReference type="InterPro" id="IPR036397">
    <property type="entry name" value="RNaseH_sf"/>
</dbReference>
<dbReference type="PANTHER" id="PTHR46060:SF1">
    <property type="entry name" value="MARINER MOS1 TRANSPOSASE-LIKE PROTEIN"/>
    <property type="match status" value="1"/>
</dbReference>
<keyword evidence="2" id="KW-1185">Reference proteome</keyword>
<dbReference type="PANTHER" id="PTHR46060">
    <property type="entry name" value="MARINER MOS1 TRANSPOSASE-LIKE PROTEIN"/>
    <property type="match status" value="1"/>
</dbReference>
<keyword evidence="1" id="KW-0489">Methyltransferase</keyword>
<dbReference type="AlphaFoldDB" id="A0A4C1ZJJ1"/>